<organism evidence="2 3">
    <name type="scientific">Electrophorus voltai</name>
    <dbReference type="NCBI Taxonomy" id="2609070"/>
    <lineage>
        <taxon>Eukaryota</taxon>
        <taxon>Metazoa</taxon>
        <taxon>Chordata</taxon>
        <taxon>Craniata</taxon>
        <taxon>Vertebrata</taxon>
        <taxon>Euteleostomi</taxon>
        <taxon>Actinopterygii</taxon>
        <taxon>Neopterygii</taxon>
        <taxon>Teleostei</taxon>
        <taxon>Ostariophysi</taxon>
        <taxon>Gymnotiformes</taxon>
        <taxon>Gymnotoidei</taxon>
        <taxon>Gymnotidae</taxon>
        <taxon>Electrophorus</taxon>
    </lineage>
</organism>
<sequence length="316" mass="35521">MAEPSGNNPSYPASRVLLGTPRGQDGRIREVERITTKLEIHTHRYGCSPRSSNFLTDRPQSVRVGNCISSTLTLSTGAPQGCVPRALLYSLYTYNCVTTSSSTNIVKFADNTAIMGVILGNNERAYQDEIKHMENWCQENNLLLNVSKTKELIVDCSNKQERHYQPLKINGTMVLQNFYTCTIESILTGNITVWFGNSTNQDRQALQGVVHSAARITHTELPDLQTIYYVLVPDGDDANFGQDLLNDNKVSKRMSQSHQYMNSGWVPAFLTLAMSLSTEHLVVLGTPELLYQSIYHTAFNKCWKIFLYPTTRVLID</sequence>
<feature type="compositionally biased region" description="Polar residues" evidence="1">
    <location>
        <begin position="1"/>
        <end position="11"/>
    </location>
</feature>
<feature type="region of interest" description="Disordered" evidence="1">
    <location>
        <begin position="1"/>
        <end position="24"/>
    </location>
</feature>
<evidence type="ECO:0000313" key="2">
    <source>
        <dbReference type="EMBL" id="KAK1802110.1"/>
    </source>
</evidence>
<dbReference type="Proteomes" id="UP001239994">
    <property type="component" value="Unassembled WGS sequence"/>
</dbReference>
<protein>
    <recommendedName>
        <fullName evidence="4">Reverse transcriptase domain-containing protein</fullName>
    </recommendedName>
</protein>
<evidence type="ECO:0008006" key="4">
    <source>
        <dbReference type="Google" id="ProtNLM"/>
    </source>
</evidence>
<evidence type="ECO:0000256" key="1">
    <source>
        <dbReference type="SAM" id="MobiDB-lite"/>
    </source>
</evidence>
<keyword evidence="3" id="KW-1185">Reference proteome</keyword>
<name>A0AAD9E038_9TELE</name>
<reference evidence="2" key="1">
    <citation type="submission" date="2023-03" db="EMBL/GenBank/DDBJ databases">
        <title>Electrophorus voltai genome.</title>
        <authorList>
            <person name="Bian C."/>
        </authorList>
    </citation>
    <scope>NUCLEOTIDE SEQUENCE</scope>
    <source>
        <strain evidence="2">CB-2022</strain>
        <tissue evidence="2">Muscle</tissue>
    </source>
</reference>
<accession>A0AAD9E038</accession>
<evidence type="ECO:0000313" key="3">
    <source>
        <dbReference type="Proteomes" id="UP001239994"/>
    </source>
</evidence>
<dbReference type="EMBL" id="JAROKS010000007">
    <property type="protein sequence ID" value="KAK1802110.1"/>
    <property type="molecule type" value="Genomic_DNA"/>
</dbReference>
<dbReference type="AlphaFoldDB" id="A0AAD9E038"/>
<comment type="caution">
    <text evidence="2">The sequence shown here is derived from an EMBL/GenBank/DDBJ whole genome shotgun (WGS) entry which is preliminary data.</text>
</comment>
<proteinExistence type="predicted"/>
<gene>
    <name evidence="2" type="ORF">P4O66_004451</name>
</gene>